<proteinExistence type="predicted"/>
<keyword evidence="2" id="KW-1185">Reference proteome</keyword>
<dbReference type="EMBL" id="JACIFX010000010">
    <property type="protein sequence ID" value="MBB4232081.1"/>
    <property type="molecule type" value="Genomic_DNA"/>
</dbReference>
<name>A0ABR6IW29_9HYPH</name>
<evidence type="ECO:0000313" key="1">
    <source>
        <dbReference type="EMBL" id="MBB4232081.1"/>
    </source>
</evidence>
<dbReference type="Proteomes" id="UP000551353">
    <property type="component" value="Unassembled WGS sequence"/>
</dbReference>
<reference evidence="1 2" key="1">
    <citation type="submission" date="2020-08" db="EMBL/GenBank/DDBJ databases">
        <title>Genomic Encyclopedia of Type Strains, Phase IV (KMG-V): Genome sequencing to study the core and pangenomes of soil and plant-associated prokaryotes.</title>
        <authorList>
            <person name="Whitman W."/>
        </authorList>
    </citation>
    <scope>NUCLEOTIDE SEQUENCE [LARGE SCALE GENOMIC DNA]</scope>
    <source>
        <strain evidence="1 2">SEMIA 4087</strain>
    </source>
</reference>
<accession>A0ABR6IW29</accession>
<sequence length="78" mass="8401">MDRVSDPEMGYSAFAPSSMVMQGGAALRAAVVIRGLARAGLPAICIETRHVKAFLKAQPNKTDRNDARGIAQMMRVNL</sequence>
<gene>
    <name evidence="1" type="ORF">GGD56_005974</name>
</gene>
<comment type="caution">
    <text evidence="1">The sequence shown here is derived from an EMBL/GenBank/DDBJ whole genome shotgun (WGS) entry which is preliminary data.</text>
</comment>
<evidence type="ECO:0000313" key="2">
    <source>
        <dbReference type="Proteomes" id="UP000551353"/>
    </source>
</evidence>
<protein>
    <submittedName>
        <fullName evidence="1">Transposase</fullName>
    </submittedName>
</protein>
<organism evidence="1 2">
    <name type="scientific">Rhizobium mongolense</name>
    <dbReference type="NCBI Taxonomy" id="57676"/>
    <lineage>
        <taxon>Bacteria</taxon>
        <taxon>Pseudomonadati</taxon>
        <taxon>Pseudomonadota</taxon>
        <taxon>Alphaproteobacteria</taxon>
        <taxon>Hyphomicrobiales</taxon>
        <taxon>Rhizobiaceae</taxon>
        <taxon>Rhizobium/Agrobacterium group</taxon>
        <taxon>Rhizobium</taxon>
    </lineage>
</organism>